<protein>
    <submittedName>
        <fullName evidence="3">Uncharacterized protein</fullName>
    </submittedName>
</protein>
<evidence type="ECO:0000313" key="4">
    <source>
        <dbReference type="Proteomes" id="UP000800093"/>
    </source>
</evidence>
<dbReference type="GO" id="GO:0070682">
    <property type="term" value="P:proteasome regulatory particle assembly"/>
    <property type="evidence" value="ECO:0007669"/>
    <property type="project" value="InterPro"/>
</dbReference>
<dbReference type="OrthoDB" id="548474at2759"/>
<evidence type="ECO:0000256" key="2">
    <source>
        <dbReference type="SAM" id="MobiDB-lite"/>
    </source>
</evidence>
<dbReference type="PANTHER" id="PTHR40422:SF1">
    <property type="entry name" value="TRANSLATION MACHINERY-ASSOCIATED PROTEIN 17"/>
    <property type="match status" value="1"/>
</dbReference>
<accession>A0A9P4N7N5</accession>
<dbReference type="EMBL" id="ML986595">
    <property type="protein sequence ID" value="KAF2266924.1"/>
    <property type="molecule type" value="Genomic_DNA"/>
</dbReference>
<reference evidence="4" key="1">
    <citation type="journal article" date="2020" name="Stud. Mycol.">
        <title>101 Dothideomycetes genomes: A test case for predicting lifestyles and emergence of pathogens.</title>
        <authorList>
            <person name="Haridas S."/>
            <person name="Albert R."/>
            <person name="Binder M."/>
            <person name="Bloem J."/>
            <person name="LaButti K."/>
            <person name="Salamov A."/>
            <person name="Andreopoulos B."/>
            <person name="Baker S."/>
            <person name="Barry K."/>
            <person name="Bills G."/>
            <person name="Bluhm B."/>
            <person name="Cannon C."/>
            <person name="Castanera R."/>
            <person name="Culley D."/>
            <person name="Daum C."/>
            <person name="Ezra D."/>
            <person name="Gonzalez J."/>
            <person name="Henrissat B."/>
            <person name="Kuo A."/>
            <person name="Liang C."/>
            <person name="Lipzen A."/>
            <person name="Lutzoni F."/>
            <person name="Magnuson J."/>
            <person name="Mondo S."/>
            <person name="Nolan M."/>
            <person name="Ohm R."/>
            <person name="Pangilinan J."/>
            <person name="Park H.-J."/>
            <person name="Ramirez L."/>
            <person name="Alfaro M."/>
            <person name="Sun H."/>
            <person name="Tritt A."/>
            <person name="Yoshinaga Y."/>
            <person name="Zwiers L.-H."/>
            <person name="Turgeon B."/>
            <person name="Goodwin S."/>
            <person name="Spatafora J."/>
            <person name="Crous P."/>
            <person name="Grigoriev I."/>
        </authorList>
    </citation>
    <scope>NUCLEOTIDE SEQUENCE [LARGE SCALE GENOMIC DNA]</scope>
    <source>
        <strain evidence="4">CBS 304.66</strain>
    </source>
</reference>
<proteinExistence type="predicted"/>
<dbReference type="GO" id="GO:0030674">
    <property type="term" value="F:protein-macromolecule adaptor activity"/>
    <property type="evidence" value="ECO:0007669"/>
    <property type="project" value="TreeGrafter"/>
</dbReference>
<evidence type="ECO:0000256" key="1">
    <source>
        <dbReference type="SAM" id="Coils"/>
    </source>
</evidence>
<evidence type="ECO:0000313" key="3">
    <source>
        <dbReference type="EMBL" id="KAF2266924.1"/>
    </source>
</evidence>
<keyword evidence="1" id="KW-0175">Coiled coil</keyword>
<dbReference type="Proteomes" id="UP000800093">
    <property type="component" value="Unassembled WGS sequence"/>
</dbReference>
<gene>
    <name evidence="3" type="ORF">CC78DRAFT_577848</name>
</gene>
<dbReference type="AlphaFoldDB" id="A0A9P4N7N5"/>
<keyword evidence="4" id="KW-1185">Reference proteome</keyword>
<organism evidence="3 4">
    <name type="scientific">Lojkania enalia</name>
    <dbReference type="NCBI Taxonomy" id="147567"/>
    <lineage>
        <taxon>Eukaryota</taxon>
        <taxon>Fungi</taxon>
        <taxon>Dikarya</taxon>
        <taxon>Ascomycota</taxon>
        <taxon>Pezizomycotina</taxon>
        <taxon>Dothideomycetes</taxon>
        <taxon>Pleosporomycetidae</taxon>
        <taxon>Pleosporales</taxon>
        <taxon>Pleosporales incertae sedis</taxon>
        <taxon>Lojkania</taxon>
    </lineage>
</organism>
<comment type="caution">
    <text evidence="3">The sequence shown here is derived from an EMBL/GenBank/DDBJ whole genome shotgun (WGS) entry which is preliminary data.</text>
</comment>
<feature type="coiled-coil region" evidence="1">
    <location>
        <begin position="82"/>
        <end position="148"/>
    </location>
</feature>
<feature type="region of interest" description="Disordered" evidence="2">
    <location>
        <begin position="148"/>
        <end position="201"/>
    </location>
</feature>
<feature type="compositionally biased region" description="Polar residues" evidence="2">
    <location>
        <begin position="178"/>
        <end position="201"/>
    </location>
</feature>
<name>A0A9P4N7N5_9PLEO</name>
<dbReference type="PANTHER" id="PTHR40422">
    <property type="entry name" value="TRANSLATION MACHINERY-ASSOCIATED PROTEIN 17"/>
    <property type="match status" value="1"/>
</dbReference>
<dbReference type="InterPro" id="IPR038966">
    <property type="entry name" value="TMA17"/>
</dbReference>
<sequence length="201" mass="22052">MEVEKAAAVVCKKFGVDPHYSALPLHAATGLLYEHLVFTSSLANIAQRPLSSCLALGLPRMSAESLPITPARFAAALESLPISSLHAKAAELQNSIVHLEKSNRELEEWARQGDKDCYEALMENKQVIRRMEERIELVKKEVTEVRGLPWAPPEQNKGNEAGTNGMAPVERNGDAQRNAANGQDQEQRNGPANTEENGVFL</sequence>